<organism evidence="2 3">
    <name type="scientific">Edaphochlamys debaryana</name>
    <dbReference type="NCBI Taxonomy" id="47281"/>
    <lineage>
        <taxon>Eukaryota</taxon>
        <taxon>Viridiplantae</taxon>
        <taxon>Chlorophyta</taxon>
        <taxon>core chlorophytes</taxon>
        <taxon>Chlorophyceae</taxon>
        <taxon>CS clade</taxon>
        <taxon>Chlamydomonadales</taxon>
        <taxon>Chlamydomonadales incertae sedis</taxon>
        <taxon>Edaphochlamys</taxon>
    </lineage>
</organism>
<keyword evidence="3" id="KW-1185">Reference proteome</keyword>
<name>A0A836BU62_9CHLO</name>
<accession>A0A836BU62</accession>
<sequence>MAEAASALGAVISLAIAVEKKLVEDILHLLGAIKRLVKKKLNRGPIYKFLFSGRILQRISDVGTQLDRHLGVLQFALGLQAHHDVTRQFAQLRADVAGLAASLKTLGAFRAEAEALRRSVHATLLSGRAALPEPGRLLTIVEESVTRTVQRNEAGVVPEAGARSDATFLSREVGRLMRDLGAASGGTGPAAAGTEAGRLRLLMLVLGIPDGIPKPFICRLGNTLMRNPVFVRGYPGRCYEEATVLARLTSAAGQSPKAGVLLSDDALRRKIRAWLDAHVLSYEQVDALLLLQQRLRSGAAAPAPPQPTATPRPPALAVPGTPGRGGTGGGGLGPGALPRAHFLGSELGYVRESAQVSGHDLLHALGCIDSLVEENLRRGPIYQFIYSGRILQRISVVSTQLVLHLNVLQAALGVQANHDVSRRFGQLCAQVAGLDASLKTLLAYRADSEALRRSVKADLQSGSAALPEPGRLLSIVEESVTRSLRRAQAGAGAGARAEADVADRLLRNRGVAAPAQRPAARILAADDALQREIRAWLEDNAIAAAASRHSASGPPAGACGP</sequence>
<feature type="compositionally biased region" description="Pro residues" evidence="1">
    <location>
        <begin position="302"/>
        <end position="316"/>
    </location>
</feature>
<evidence type="ECO:0000313" key="2">
    <source>
        <dbReference type="EMBL" id="KAG2489221.1"/>
    </source>
</evidence>
<dbReference type="Gene3D" id="3.30.40.10">
    <property type="entry name" value="Zinc/RING finger domain, C3HC4 (zinc finger)"/>
    <property type="match status" value="1"/>
</dbReference>
<evidence type="ECO:0000256" key="1">
    <source>
        <dbReference type="SAM" id="MobiDB-lite"/>
    </source>
</evidence>
<gene>
    <name evidence="2" type="ORF">HYH03_012243</name>
</gene>
<proteinExistence type="predicted"/>
<dbReference type="InterPro" id="IPR013083">
    <property type="entry name" value="Znf_RING/FYVE/PHD"/>
</dbReference>
<feature type="compositionally biased region" description="Gly residues" evidence="1">
    <location>
        <begin position="322"/>
        <end position="331"/>
    </location>
</feature>
<dbReference type="CDD" id="cd21037">
    <property type="entry name" value="MLKL_NTD"/>
    <property type="match status" value="1"/>
</dbReference>
<dbReference type="EMBL" id="JAEHOE010000075">
    <property type="protein sequence ID" value="KAG2489221.1"/>
    <property type="molecule type" value="Genomic_DNA"/>
</dbReference>
<feature type="region of interest" description="Disordered" evidence="1">
    <location>
        <begin position="299"/>
        <end position="331"/>
    </location>
</feature>
<dbReference type="AlphaFoldDB" id="A0A836BU62"/>
<evidence type="ECO:0000313" key="3">
    <source>
        <dbReference type="Proteomes" id="UP000612055"/>
    </source>
</evidence>
<dbReference type="InterPro" id="IPR059179">
    <property type="entry name" value="MLKL-like_MCAfunc"/>
</dbReference>
<dbReference type="Proteomes" id="UP000612055">
    <property type="component" value="Unassembled WGS sequence"/>
</dbReference>
<protein>
    <submittedName>
        <fullName evidence="2">Uncharacterized protein</fullName>
    </submittedName>
</protein>
<comment type="caution">
    <text evidence="2">The sequence shown here is derived from an EMBL/GenBank/DDBJ whole genome shotgun (WGS) entry which is preliminary data.</text>
</comment>
<reference evidence="2" key="1">
    <citation type="journal article" date="2020" name="bioRxiv">
        <title>Comparative genomics of Chlamydomonas.</title>
        <authorList>
            <person name="Craig R.J."/>
            <person name="Hasan A.R."/>
            <person name="Ness R.W."/>
            <person name="Keightley P.D."/>
        </authorList>
    </citation>
    <scope>NUCLEOTIDE SEQUENCE</scope>
    <source>
        <strain evidence="2">CCAP 11/70</strain>
    </source>
</reference>